<protein>
    <submittedName>
        <fullName evidence="2">Uncharacterized protein</fullName>
    </submittedName>
</protein>
<proteinExistence type="predicted"/>
<evidence type="ECO:0000313" key="2">
    <source>
        <dbReference type="EMBL" id="KAK0640983.1"/>
    </source>
</evidence>
<feature type="region of interest" description="Disordered" evidence="1">
    <location>
        <begin position="35"/>
        <end position="63"/>
    </location>
</feature>
<comment type="caution">
    <text evidence="2">The sequence shown here is derived from an EMBL/GenBank/DDBJ whole genome shotgun (WGS) entry which is preliminary data.</text>
</comment>
<feature type="compositionally biased region" description="Basic residues" evidence="1">
    <location>
        <begin position="54"/>
        <end position="63"/>
    </location>
</feature>
<dbReference type="Proteomes" id="UP001174936">
    <property type="component" value="Unassembled WGS sequence"/>
</dbReference>
<accession>A0AA39XVE7</accession>
<reference evidence="2" key="1">
    <citation type="submission" date="2023-06" db="EMBL/GenBank/DDBJ databases">
        <title>Genome-scale phylogeny and comparative genomics of the fungal order Sordariales.</title>
        <authorList>
            <consortium name="Lawrence Berkeley National Laboratory"/>
            <person name="Hensen N."/>
            <person name="Bonometti L."/>
            <person name="Westerberg I."/>
            <person name="Brannstrom I.O."/>
            <person name="Guillou S."/>
            <person name="Cros-Aarteil S."/>
            <person name="Calhoun S."/>
            <person name="Haridas S."/>
            <person name="Kuo A."/>
            <person name="Mondo S."/>
            <person name="Pangilinan J."/>
            <person name="Riley R."/>
            <person name="Labutti K."/>
            <person name="Andreopoulos B."/>
            <person name="Lipzen A."/>
            <person name="Chen C."/>
            <person name="Yanf M."/>
            <person name="Daum C."/>
            <person name="Ng V."/>
            <person name="Clum A."/>
            <person name="Steindorff A."/>
            <person name="Ohm R."/>
            <person name="Martin F."/>
            <person name="Silar P."/>
            <person name="Natvig D."/>
            <person name="Lalanne C."/>
            <person name="Gautier V."/>
            <person name="Ament-Velasquez S.L."/>
            <person name="Kruys A."/>
            <person name="Hutchinson M.I."/>
            <person name="Powell A.J."/>
            <person name="Barry K."/>
            <person name="Miller A.N."/>
            <person name="Grigoriev I.V."/>
            <person name="Debuchy R."/>
            <person name="Gladieux P."/>
            <person name="Thoren M.H."/>
            <person name="Johannesson H."/>
        </authorList>
    </citation>
    <scope>NUCLEOTIDE SEQUENCE</scope>
    <source>
        <strain evidence="2">SMH2532-1</strain>
    </source>
</reference>
<dbReference type="EMBL" id="JAULSV010000006">
    <property type="protein sequence ID" value="KAK0640983.1"/>
    <property type="molecule type" value="Genomic_DNA"/>
</dbReference>
<sequence length="138" mass="15459">MCSLASIATLFQPCCHYPMLYDPASYHFHTHKRTHTQLPPCSKSPQPPQDRIGHSKHARKRATRTPFPLTVPLVFSPLAFAPSPTCRSASLGPTQDFSKASVRSPPPLCRVMRDVRTWPSVPPLRQNFLLNQPSRSTS</sequence>
<dbReference type="AlphaFoldDB" id="A0AA39XVE7"/>
<evidence type="ECO:0000256" key="1">
    <source>
        <dbReference type="SAM" id="MobiDB-lite"/>
    </source>
</evidence>
<organism evidence="2 3">
    <name type="scientific">Cercophora newfieldiana</name>
    <dbReference type="NCBI Taxonomy" id="92897"/>
    <lineage>
        <taxon>Eukaryota</taxon>
        <taxon>Fungi</taxon>
        <taxon>Dikarya</taxon>
        <taxon>Ascomycota</taxon>
        <taxon>Pezizomycotina</taxon>
        <taxon>Sordariomycetes</taxon>
        <taxon>Sordariomycetidae</taxon>
        <taxon>Sordariales</taxon>
        <taxon>Lasiosphaeriaceae</taxon>
        <taxon>Cercophora</taxon>
    </lineage>
</organism>
<gene>
    <name evidence="2" type="ORF">B0T16DRAFT_418870</name>
</gene>
<name>A0AA39XVE7_9PEZI</name>
<evidence type="ECO:0000313" key="3">
    <source>
        <dbReference type="Proteomes" id="UP001174936"/>
    </source>
</evidence>
<keyword evidence="3" id="KW-1185">Reference proteome</keyword>